<evidence type="ECO:0000313" key="4">
    <source>
        <dbReference type="Proteomes" id="UP001300692"/>
    </source>
</evidence>
<keyword evidence="3" id="KW-0378">Hydrolase</keyword>
<dbReference type="Pfam" id="PF07463">
    <property type="entry name" value="NUMOD4"/>
    <property type="match status" value="1"/>
</dbReference>
<evidence type="ECO:0000256" key="1">
    <source>
        <dbReference type="SAM" id="MobiDB-lite"/>
    </source>
</evidence>
<gene>
    <name evidence="3" type="ORF">N7U62_17845</name>
</gene>
<dbReference type="SUPFAM" id="SSF54060">
    <property type="entry name" value="His-Me finger endonucleases"/>
    <property type="match status" value="1"/>
</dbReference>
<dbReference type="RefSeq" id="WP_264139426.1">
    <property type="nucleotide sequence ID" value="NZ_JAOYOD010000001.1"/>
</dbReference>
<dbReference type="Gene3D" id="3.90.75.20">
    <property type="match status" value="1"/>
</dbReference>
<keyword evidence="4" id="KW-1185">Reference proteome</keyword>
<evidence type="ECO:0000259" key="2">
    <source>
        <dbReference type="Pfam" id="PF07463"/>
    </source>
</evidence>
<proteinExistence type="predicted"/>
<dbReference type="Proteomes" id="UP001300692">
    <property type="component" value="Unassembled WGS sequence"/>
</dbReference>
<keyword evidence="3" id="KW-0255">Endonuclease</keyword>
<name>A0ABT3CYC0_9BACT</name>
<reference evidence="3 4" key="1">
    <citation type="submission" date="2022-10" db="EMBL/GenBank/DDBJ databases">
        <title>Comparative genomics and taxonomic characterization of three novel marine species of genus Reichenbachiella exhibiting antioxidant and polysaccharide degradation activities.</title>
        <authorList>
            <person name="Muhammad N."/>
            <person name="Lee Y.-J."/>
            <person name="Ko J."/>
            <person name="Kim S.-G."/>
        </authorList>
    </citation>
    <scope>NUCLEOTIDE SEQUENCE [LARGE SCALE GENOMIC DNA]</scope>
    <source>
        <strain evidence="3 4">ABR2-5</strain>
    </source>
</reference>
<sequence length="169" mass="20301">MGYQRIERISEVWKPIEGFSNYEVSNKGAIRRKARTTWHSGSKKDIRLKEKVMRQRWNKTCKCFFLDLLHDDGKRRTVYPHREVAKAFCINILPEEYTMIVHLDNNPKNNDSTNLEWVSPSEHMSFQFEVGNKNNFKVWKTRKKRYKNGFKAPRKKKSEFEEEESRKLA</sequence>
<dbReference type="GO" id="GO:0004519">
    <property type="term" value="F:endonuclease activity"/>
    <property type="evidence" value="ECO:0007669"/>
    <property type="project" value="UniProtKB-KW"/>
</dbReference>
<dbReference type="InterPro" id="IPR044925">
    <property type="entry name" value="His-Me_finger_sf"/>
</dbReference>
<organism evidence="3 4">
    <name type="scientific">Reichenbachiella ulvae</name>
    <dbReference type="NCBI Taxonomy" id="2980104"/>
    <lineage>
        <taxon>Bacteria</taxon>
        <taxon>Pseudomonadati</taxon>
        <taxon>Bacteroidota</taxon>
        <taxon>Cytophagia</taxon>
        <taxon>Cytophagales</taxon>
        <taxon>Reichenbachiellaceae</taxon>
        <taxon>Reichenbachiella</taxon>
    </lineage>
</organism>
<dbReference type="EMBL" id="JAOYOD010000001">
    <property type="protein sequence ID" value="MCV9388553.1"/>
    <property type="molecule type" value="Genomic_DNA"/>
</dbReference>
<evidence type="ECO:0000313" key="3">
    <source>
        <dbReference type="EMBL" id="MCV9388553.1"/>
    </source>
</evidence>
<feature type="region of interest" description="Disordered" evidence="1">
    <location>
        <begin position="149"/>
        <end position="169"/>
    </location>
</feature>
<protein>
    <submittedName>
        <fullName evidence="3">NUMOD4 motif-containing HNH endonuclease</fullName>
    </submittedName>
</protein>
<dbReference type="InterPro" id="IPR010902">
    <property type="entry name" value="NUMOD4"/>
</dbReference>
<keyword evidence="3" id="KW-0540">Nuclease</keyword>
<comment type="caution">
    <text evidence="3">The sequence shown here is derived from an EMBL/GenBank/DDBJ whole genome shotgun (WGS) entry which is preliminary data.</text>
</comment>
<feature type="domain" description="NUMOD4" evidence="2">
    <location>
        <begin position="11"/>
        <end position="68"/>
    </location>
</feature>
<accession>A0ABT3CYC0</accession>